<dbReference type="Pfam" id="PF01370">
    <property type="entry name" value="Epimerase"/>
    <property type="match status" value="1"/>
</dbReference>
<dbReference type="AlphaFoldDB" id="D9WV36"/>
<dbReference type="SUPFAM" id="SSF51735">
    <property type="entry name" value="NAD(P)-binding Rossmann-fold domains"/>
    <property type="match status" value="1"/>
</dbReference>
<feature type="domain" description="NAD-dependent epimerase/dehydratase" evidence="1">
    <location>
        <begin position="10"/>
        <end position="217"/>
    </location>
</feature>
<evidence type="ECO:0000259" key="1">
    <source>
        <dbReference type="Pfam" id="PF01370"/>
    </source>
</evidence>
<sequence length="317" mass="33245">MTGRIAGARVAVTGASGFCGGYIARAAAAAGAEVLCVGRRGGPVGRHMRWDAARDVPDLTGADLVVHCAAAVGDPMAGSAAEAEMRAVNVEGAARLLRAAGGRPVVWVSSASVYDPRPGRGRVGEDHPVSGQLNAYGRTKAAGERLALEAGAVVLRPRAVYGAGDPYLVPRLLDRIRGGLLLLPGPDVTLSLTAVENLADACVSAAAGWPPGAYNIADAAPYRRDRAIREVLRAHGRRARIGHLPRPLAMAAARALEAAARHRTAAPPVLTRYAVDQLAHTVVLDTGRAREQGWVPRWALDDYVRSVRGVRPVCWRG</sequence>
<gene>
    <name evidence="2" type="ORF">SSOG_08250</name>
</gene>
<protein>
    <submittedName>
        <fullName evidence="2">LigA protein</fullName>
    </submittedName>
</protein>
<accession>D9WV36</accession>
<organism evidence="2 3">
    <name type="scientific">Streptomyces himastatinicus ATCC 53653</name>
    <dbReference type="NCBI Taxonomy" id="457427"/>
    <lineage>
        <taxon>Bacteria</taxon>
        <taxon>Bacillati</taxon>
        <taxon>Actinomycetota</taxon>
        <taxon>Actinomycetes</taxon>
        <taxon>Kitasatosporales</taxon>
        <taxon>Streptomycetaceae</taxon>
        <taxon>Streptomyces</taxon>
        <taxon>Streptomyces violaceusniger group</taxon>
    </lineage>
</organism>
<evidence type="ECO:0000313" key="3">
    <source>
        <dbReference type="Proteomes" id="UP000003963"/>
    </source>
</evidence>
<reference evidence="2 3" key="1">
    <citation type="submission" date="2009-02" db="EMBL/GenBank/DDBJ databases">
        <title>Annotation of Streptomyces hygroscopicus strain ATCC 53653.</title>
        <authorList>
            <consortium name="The Broad Institute Genome Sequencing Platform"/>
            <consortium name="Broad Institute Microbial Sequencing Center"/>
            <person name="Fischbach M."/>
            <person name="Godfrey P."/>
            <person name="Ward D."/>
            <person name="Young S."/>
            <person name="Zeng Q."/>
            <person name="Koehrsen M."/>
            <person name="Alvarado L."/>
            <person name="Berlin A.M."/>
            <person name="Bochicchio J."/>
            <person name="Borenstein D."/>
            <person name="Chapman S.B."/>
            <person name="Chen Z."/>
            <person name="Engels R."/>
            <person name="Freedman E."/>
            <person name="Gellesch M."/>
            <person name="Goldberg J."/>
            <person name="Griggs A."/>
            <person name="Gujja S."/>
            <person name="Heilman E.R."/>
            <person name="Heiman D.I."/>
            <person name="Hepburn T.A."/>
            <person name="Howarth C."/>
            <person name="Jen D."/>
            <person name="Larson L."/>
            <person name="Lewis B."/>
            <person name="Mehta T."/>
            <person name="Park D."/>
            <person name="Pearson M."/>
            <person name="Richards J."/>
            <person name="Roberts A."/>
            <person name="Saif S."/>
            <person name="Shea T.D."/>
            <person name="Shenoy N."/>
            <person name="Sisk P."/>
            <person name="Stolte C."/>
            <person name="Sykes S.N."/>
            <person name="Thomson T."/>
            <person name="Walk T."/>
            <person name="White J."/>
            <person name="Yandava C."/>
            <person name="Straight P."/>
            <person name="Clardy J."/>
            <person name="Hung D."/>
            <person name="Kolter R."/>
            <person name="Mekalanos J."/>
            <person name="Walker S."/>
            <person name="Walsh C.T."/>
            <person name="Wieland-Brown L.C."/>
            <person name="Haas B."/>
            <person name="Nusbaum C."/>
            <person name="Birren B."/>
        </authorList>
    </citation>
    <scope>NUCLEOTIDE SEQUENCE [LARGE SCALE GENOMIC DNA]</scope>
    <source>
        <strain evidence="2 3">ATCC 53653</strain>
    </source>
</reference>
<dbReference type="InterPro" id="IPR036291">
    <property type="entry name" value="NAD(P)-bd_dom_sf"/>
</dbReference>
<dbReference type="EMBL" id="GG657754">
    <property type="protein sequence ID" value="EFL28536.1"/>
    <property type="molecule type" value="Genomic_DNA"/>
</dbReference>
<dbReference type="PANTHER" id="PTHR43245">
    <property type="entry name" value="BIFUNCTIONAL POLYMYXIN RESISTANCE PROTEIN ARNA"/>
    <property type="match status" value="1"/>
</dbReference>
<dbReference type="PANTHER" id="PTHR43245:SF52">
    <property type="entry name" value="NAD-DEPENDENT EPIMERASE_DEHYDRATASE"/>
    <property type="match status" value="1"/>
</dbReference>
<dbReference type="OrthoDB" id="3174087at2"/>
<dbReference type="RefSeq" id="WP_009720334.1">
    <property type="nucleotide sequence ID" value="NZ_GG657754.1"/>
</dbReference>
<dbReference type="InterPro" id="IPR001509">
    <property type="entry name" value="Epimerase_deHydtase"/>
</dbReference>
<dbReference type="Gene3D" id="3.40.50.720">
    <property type="entry name" value="NAD(P)-binding Rossmann-like Domain"/>
    <property type="match status" value="1"/>
</dbReference>
<name>D9WV36_9ACTN</name>
<dbReference type="HOGENOM" id="CLU_007383_6_1_11"/>
<dbReference type="InterPro" id="IPR050177">
    <property type="entry name" value="Lipid_A_modif_metabolic_enz"/>
</dbReference>
<dbReference type="Proteomes" id="UP000003963">
    <property type="component" value="Unassembled WGS sequence"/>
</dbReference>
<keyword evidence="3" id="KW-1185">Reference proteome</keyword>
<dbReference type="STRING" id="457427.SSOG_08250"/>
<evidence type="ECO:0000313" key="2">
    <source>
        <dbReference type="EMBL" id="EFL28536.1"/>
    </source>
</evidence>
<proteinExistence type="predicted"/>